<feature type="compositionally biased region" description="Low complexity" evidence="6">
    <location>
        <begin position="615"/>
        <end position="630"/>
    </location>
</feature>
<keyword evidence="2" id="KW-1003">Cell membrane</keyword>
<organism evidence="9 10">
    <name type="scientific">Xenorhabdus ishibashii</name>
    <dbReference type="NCBI Taxonomy" id="1034471"/>
    <lineage>
        <taxon>Bacteria</taxon>
        <taxon>Pseudomonadati</taxon>
        <taxon>Pseudomonadota</taxon>
        <taxon>Gammaproteobacteria</taxon>
        <taxon>Enterobacterales</taxon>
        <taxon>Morganellaceae</taxon>
        <taxon>Xenorhabdus</taxon>
    </lineage>
</organism>
<dbReference type="PANTHER" id="PTHR37937:SF1">
    <property type="entry name" value="CONJUGATIVE TRANSFER: DNA TRANSPORT"/>
    <property type="match status" value="1"/>
</dbReference>
<dbReference type="OrthoDB" id="9803543at2"/>
<feature type="transmembrane region" description="Helical" evidence="7">
    <location>
        <begin position="21"/>
        <end position="46"/>
    </location>
</feature>
<keyword evidence="10" id="KW-1185">Reference proteome</keyword>
<keyword evidence="5 7" id="KW-0472">Membrane</keyword>
<dbReference type="EMBL" id="NJAK01000003">
    <property type="protein sequence ID" value="PHM59479.1"/>
    <property type="molecule type" value="Genomic_DNA"/>
</dbReference>
<dbReference type="Gene3D" id="3.40.50.300">
    <property type="entry name" value="P-loop containing nucleotide triphosphate hydrolases"/>
    <property type="match status" value="1"/>
</dbReference>
<evidence type="ECO:0000259" key="8">
    <source>
        <dbReference type="Pfam" id="PF10412"/>
    </source>
</evidence>
<feature type="compositionally biased region" description="Basic and acidic residues" evidence="6">
    <location>
        <begin position="605"/>
        <end position="614"/>
    </location>
</feature>
<dbReference type="InterPro" id="IPR019476">
    <property type="entry name" value="T4SS_TraD_DNA-bd"/>
</dbReference>
<evidence type="ECO:0000256" key="1">
    <source>
        <dbReference type="ARBA" id="ARBA00004651"/>
    </source>
</evidence>
<comment type="caution">
    <text evidence="9">The sequence shown here is derived from an EMBL/GenBank/DDBJ whole genome shotgun (WGS) entry which is preliminary data.</text>
</comment>
<dbReference type="Proteomes" id="UP000222168">
    <property type="component" value="Unassembled WGS sequence"/>
</dbReference>
<feature type="region of interest" description="Disordered" evidence="6">
    <location>
        <begin position="605"/>
        <end position="684"/>
    </location>
</feature>
<dbReference type="CDD" id="cd01127">
    <property type="entry name" value="TrwB_TraG_TraD_VirD4"/>
    <property type="match status" value="1"/>
</dbReference>
<evidence type="ECO:0000313" key="10">
    <source>
        <dbReference type="Proteomes" id="UP000222168"/>
    </source>
</evidence>
<feature type="compositionally biased region" description="Basic and acidic residues" evidence="6">
    <location>
        <begin position="632"/>
        <end position="684"/>
    </location>
</feature>
<evidence type="ECO:0000256" key="6">
    <source>
        <dbReference type="SAM" id="MobiDB-lite"/>
    </source>
</evidence>
<evidence type="ECO:0000256" key="5">
    <source>
        <dbReference type="ARBA" id="ARBA00023136"/>
    </source>
</evidence>
<evidence type="ECO:0000256" key="4">
    <source>
        <dbReference type="ARBA" id="ARBA00022989"/>
    </source>
</evidence>
<feature type="domain" description="Type IV secretion system coupling protein TraD DNA-binding" evidence="8">
    <location>
        <begin position="180"/>
        <end position="566"/>
    </location>
</feature>
<proteinExistence type="predicted"/>
<dbReference type="Pfam" id="PF10412">
    <property type="entry name" value="TrwB_AAD_bind"/>
    <property type="match status" value="1"/>
</dbReference>
<dbReference type="PANTHER" id="PTHR37937">
    <property type="entry name" value="CONJUGATIVE TRANSFER: DNA TRANSPORT"/>
    <property type="match status" value="1"/>
</dbReference>
<feature type="transmembrane region" description="Helical" evidence="7">
    <location>
        <begin position="120"/>
        <end position="142"/>
    </location>
</feature>
<feature type="transmembrane region" description="Helical" evidence="7">
    <location>
        <begin position="52"/>
        <end position="70"/>
    </location>
</feature>
<keyword evidence="4 7" id="KW-1133">Transmembrane helix</keyword>
<evidence type="ECO:0000313" key="9">
    <source>
        <dbReference type="EMBL" id="PHM59479.1"/>
    </source>
</evidence>
<dbReference type="GO" id="GO:0005886">
    <property type="term" value="C:plasma membrane"/>
    <property type="evidence" value="ECO:0007669"/>
    <property type="project" value="UniProtKB-SubCell"/>
</dbReference>
<dbReference type="AlphaFoldDB" id="A0A2D0K7Q5"/>
<dbReference type="NCBIfam" id="TIGR02759">
    <property type="entry name" value="TraD_Ftype"/>
    <property type="match status" value="1"/>
</dbReference>
<dbReference type="Gene3D" id="1.10.8.80">
    <property type="entry name" value="Magnesium chelatase subunit I, C-Terminal domain"/>
    <property type="match status" value="1"/>
</dbReference>
<protein>
    <submittedName>
        <fullName evidence="9">Coupling protein TraD</fullName>
    </submittedName>
</protein>
<reference evidence="9 10" key="1">
    <citation type="journal article" date="2017" name="Nat. Microbiol.">
        <title>Natural product diversity associated with the nematode symbionts Photorhabdus and Xenorhabdus.</title>
        <authorList>
            <person name="Tobias N.J."/>
            <person name="Wolff H."/>
            <person name="Djahanschiri B."/>
            <person name="Grundmann F."/>
            <person name="Kronenwerth M."/>
            <person name="Shi Y.M."/>
            <person name="Simonyi S."/>
            <person name="Grun P."/>
            <person name="Shapiro-Ilan D."/>
            <person name="Pidot S.J."/>
            <person name="Stinear T.P."/>
            <person name="Ebersberger I."/>
            <person name="Bode H.B."/>
        </authorList>
    </citation>
    <scope>NUCLEOTIDE SEQUENCE [LARGE SCALE GENOMIC DNA]</scope>
    <source>
        <strain evidence="9 10">DSM 22670</strain>
    </source>
</reference>
<accession>A0A2D0K7Q5</accession>
<evidence type="ECO:0000256" key="2">
    <source>
        <dbReference type="ARBA" id="ARBA00022475"/>
    </source>
</evidence>
<evidence type="ECO:0000256" key="7">
    <source>
        <dbReference type="SAM" id="Phobius"/>
    </source>
</evidence>
<dbReference type="SUPFAM" id="SSF52540">
    <property type="entry name" value="P-loop containing nucleoside triphosphate hydrolases"/>
    <property type="match status" value="1"/>
</dbReference>
<comment type="subcellular location">
    <subcellularLocation>
        <location evidence="1">Cell membrane</location>
        <topology evidence="1">Multi-pass membrane protein</topology>
    </subcellularLocation>
</comment>
<sequence length="684" mass="78179">MSLDARNMTQGGQVIKYMLSMFLQIMNIIVYWTLLAGVVSFFGYVLLSMKWIYIKSGLFYFYIKYVVLNLRMGNKEAVYNNEYVVSVFKNGQIIEKKLKVATIIDNSYFIECANLLKENAFVGFGVGVFVYTGLTLFVFYYLGRKGAQQRKNDIIGGRYLAKSVKELNQYIKLKGELSHLKIGDLNIIKNSEIQNFGVHGTVGTGKSTVINGFLKQVRADNQRAAIYDKGNNFIPLFYREGKDTILYPMDLRCPNWDLWRECLNKADFESFALPLVPDGKGDPFWNMSARRLFVSTAEKMRHDPERSIKKLLDKLVTFSLDDLRKYVENTDAASLIDGSVEKTAQTIRTVLASYVETLRYCQHLSNGRGKPFSIREWVHNADEDAWIFIASDGREQTALTPLITTWLNILMESVLSLTPSRTRRIWTVLDEVASLKKLPKLQDYMQEARKFGGVAFLSVQSYPQLEDIYGAKSASAIWDLCNTVVYFRAPSSNVAKWVQEEIGETHHNKFQDQYSYGVDTIRDGVNFSKTDTMDKIVSYSDIQNLNDLECYISLKGDYPIVKLKLEYKSFPIIATAKVARNDIDLSQLESVKEDKEDDFVDGIFNRKSEKKENEGNNNSNTSTNATSGSDGELEKIIKKPDINDHIKKNKNHEKEIITENDKYNNEPNIVRKIENDKDLGLDGF</sequence>
<dbReference type="RefSeq" id="WP_099119146.1">
    <property type="nucleotide sequence ID" value="NZ_NJAK01000003.1"/>
</dbReference>
<dbReference type="InterPro" id="IPR051539">
    <property type="entry name" value="T4SS-coupling_protein"/>
</dbReference>
<dbReference type="InterPro" id="IPR027417">
    <property type="entry name" value="P-loop_NTPase"/>
</dbReference>
<name>A0A2D0K7Q5_9GAMM</name>
<keyword evidence="3 7" id="KW-0812">Transmembrane</keyword>
<dbReference type="InterPro" id="IPR014128">
    <property type="entry name" value="T4SS_TraD"/>
</dbReference>
<gene>
    <name evidence="9" type="primary">traD</name>
    <name evidence="9" type="ORF">Xish_03597</name>
</gene>
<evidence type="ECO:0000256" key="3">
    <source>
        <dbReference type="ARBA" id="ARBA00022692"/>
    </source>
</evidence>